<dbReference type="PANTHER" id="PTHR43316">
    <property type="entry name" value="HYDROLASE, HALOACID DELAHOGENASE-RELATED"/>
    <property type="match status" value="1"/>
</dbReference>
<dbReference type="Gene3D" id="1.10.150.240">
    <property type="entry name" value="Putative phosphatase, domain 2"/>
    <property type="match status" value="1"/>
</dbReference>
<dbReference type="InterPro" id="IPR023198">
    <property type="entry name" value="PGP-like_dom2"/>
</dbReference>
<dbReference type="Gene3D" id="3.40.50.1000">
    <property type="entry name" value="HAD superfamily/HAD-like"/>
    <property type="match status" value="1"/>
</dbReference>
<dbReference type="InterPro" id="IPR036412">
    <property type="entry name" value="HAD-like_sf"/>
</dbReference>
<dbReference type="CDD" id="cd02588">
    <property type="entry name" value="HAD_L2-DEX"/>
    <property type="match status" value="1"/>
</dbReference>
<dbReference type="SFLD" id="SFLDS00003">
    <property type="entry name" value="Haloacid_Dehalogenase"/>
    <property type="match status" value="1"/>
</dbReference>
<comment type="function">
    <text evidence="3">Catalyzes the hydrolytic dehalogenation of small (S)-2-haloalkanoic acids to yield the corresponding (R)-2-hydroxyalkanoic acids.</text>
</comment>
<dbReference type="GO" id="GO:0018784">
    <property type="term" value="F:(S)-2-haloacid dehalogenase activity"/>
    <property type="evidence" value="ECO:0007669"/>
    <property type="project" value="UniProtKB-UniRule"/>
</dbReference>
<dbReference type="Pfam" id="PF00702">
    <property type="entry name" value="Hydrolase"/>
    <property type="match status" value="1"/>
</dbReference>
<accession>A0A423PP96</accession>
<evidence type="ECO:0000256" key="2">
    <source>
        <dbReference type="ARBA" id="ARBA00022801"/>
    </source>
</evidence>
<comment type="catalytic activity">
    <reaction evidence="3">
        <text>an (S)-2-haloacid + H2O = a (2R)-2-hydroxycarboxylate + a halide anion + H(+)</text>
        <dbReference type="Rhea" id="RHEA:11192"/>
        <dbReference type="ChEBI" id="CHEBI:15377"/>
        <dbReference type="ChEBI" id="CHEBI:15378"/>
        <dbReference type="ChEBI" id="CHEBI:16042"/>
        <dbReference type="ChEBI" id="CHEBI:58314"/>
        <dbReference type="ChEBI" id="CHEBI:137405"/>
        <dbReference type="EC" id="3.8.1.2"/>
    </reaction>
</comment>
<dbReference type="EC" id="3.8.1.2" evidence="3"/>
<sequence length="224" mass="24101">MPTRHLVFDVNETLLDLAPLDTLFARHLGDAGLRRTWFASLLHWSTVTTLTGDFMDFSALAGDCLDAVARARRIDLDADAREAIFTAIGRLPPHPDVVPALERLRAAGFTLMALTNSAQHTVDAQFEHAGLSEHFDHVRSVAHARCYKPHPDAYGVATETLACAPASLCLVAAHDWDVTGALRAGFDGAFVAREGAVYNNAGTPPTLVGDDLTVVTDRLIAAYG</sequence>
<dbReference type="PRINTS" id="PR00413">
    <property type="entry name" value="HADHALOGNASE"/>
</dbReference>
<organism evidence="4 5">
    <name type="scientific">Salinisphaera orenii MK-B5</name>
    <dbReference type="NCBI Taxonomy" id="856730"/>
    <lineage>
        <taxon>Bacteria</taxon>
        <taxon>Pseudomonadati</taxon>
        <taxon>Pseudomonadota</taxon>
        <taxon>Gammaproteobacteria</taxon>
        <taxon>Salinisphaerales</taxon>
        <taxon>Salinisphaeraceae</taxon>
        <taxon>Salinisphaera</taxon>
    </lineage>
</organism>
<reference evidence="4 5" key="1">
    <citation type="submission" date="2013-10" db="EMBL/GenBank/DDBJ databases">
        <title>Salinisphaera orenii MK-B5 Genome Sequencing.</title>
        <authorList>
            <person name="Lai Q."/>
            <person name="Li C."/>
            <person name="Shao Z."/>
        </authorList>
    </citation>
    <scope>NUCLEOTIDE SEQUENCE [LARGE SCALE GENOMIC DNA]</scope>
    <source>
        <strain evidence="4 5">MK-B5</strain>
    </source>
</reference>
<comment type="similarity">
    <text evidence="1 3">Belongs to the HAD-like hydrolase superfamily. S-2-haloalkanoic acid dehalogenase family.</text>
</comment>
<dbReference type="RefSeq" id="WP_123631031.1">
    <property type="nucleotide sequence ID" value="NZ_AYKH01000013.1"/>
</dbReference>
<evidence type="ECO:0000313" key="4">
    <source>
        <dbReference type="EMBL" id="ROO27361.1"/>
    </source>
</evidence>
<name>A0A423PP96_9GAMM</name>
<gene>
    <name evidence="4" type="ORF">SAOR_08415</name>
</gene>
<dbReference type="AlphaFoldDB" id="A0A423PP96"/>
<evidence type="ECO:0000256" key="3">
    <source>
        <dbReference type="RuleBase" id="RU368077"/>
    </source>
</evidence>
<dbReference type="NCBIfam" id="TIGR01493">
    <property type="entry name" value="HAD-SF-IA-v2"/>
    <property type="match status" value="1"/>
</dbReference>
<dbReference type="Proteomes" id="UP000283993">
    <property type="component" value="Unassembled WGS sequence"/>
</dbReference>
<comment type="caution">
    <text evidence="4">The sequence shown here is derived from an EMBL/GenBank/DDBJ whole genome shotgun (WGS) entry which is preliminary data.</text>
</comment>
<dbReference type="SFLD" id="SFLDG01129">
    <property type="entry name" value="C1.5:_HAD__Beta-PGM__Phosphata"/>
    <property type="match status" value="1"/>
</dbReference>
<dbReference type="PANTHER" id="PTHR43316:SF3">
    <property type="entry name" value="HALOACID DEHALOGENASE, TYPE II (AFU_ORTHOLOGUE AFUA_2G07750)-RELATED"/>
    <property type="match status" value="1"/>
</dbReference>
<dbReference type="SUPFAM" id="SSF56784">
    <property type="entry name" value="HAD-like"/>
    <property type="match status" value="1"/>
</dbReference>
<proteinExistence type="inferred from homology"/>
<dbReference type="EMBL" id="AYKH01000013">
    <property type="protein sequence ID" value="ROO27361.1"/>
    <property type="molecule type" value="Genomic_DNA"/>
</dbReference>
<dbReference type="InterPro" id="IPR006328">
    <property type="entry name" value="2-HAD"/>
</dbReference>
<protein>
    <recommendedName>
        <fullName evidence="3">(S)-2-haloacid dehalogenase</fullName>
        <ecNumber evidence="3">3.8.1.2</ecNumber>
    </recommendedName>
    <alternativeName>
        <fullName evidence="3">2-haloalkanoic acid dehalogenase</fullName>
    </alternativeName>
    <alternativeName>
        <fullName evidence="3">Halocarboxylic acid halidohydrolase</fullName>
    </alternativeName>
    <alternativeName>
        <fullName evidence="3">L-2-haloacid dehalogenase</fullName>
    </alternativeName>
</protein>
<dbReference type="InterPro" id="IPR051540">
    <property type="entry name" value="S-2-haloacid_dehalogenase"/>
</dbReference>
<dbReference type="InterPro" id="IPR023214">
    <property type="entry name" value="HAD_sf"/>
</dbReference>
<evidence type="ECO:0000313" key="5">
    <source>
        <dbReference type="Proteomes" id="UP000283993"/>
    </source>
</evidence>
<dbReference type="InterPro" id="IPR006439">
    <property type="entry name" value="HAD-SF_hydro_IA"/>
</dbReference>
<keyword evidence="5" id="KW-1185">Reference proteome</keyword>
<keyword evidence="2 3" id="KW-0378">Hydrolase</keyword>
<dbReference type="NCBIfam" id="TIGR01428">
    <property type="entry name" value="HAD_type_II"/>
    <property type="match status" value="1"/>
</dbReference>
<evidence type="ECO:0000256" key="1">
    <source>
        <dbReference type="ARBA" id="ARBA00008106"/>
    </source>
</evidence>